<protein>
    <submittedName>
        <fullName evidence="3">Conserved protein</fullName>
    </submittedName>
</protein>
<evidence type="ECO:0000313" key="3">
    <source>
        <dbReference type="EMBL" id="SJN36283.1"/>
    </source>
</evidence>
<evidence type="ECO:0000313" key="4">
    <source>
        <dbReference type="Proteomes" id="UP000188342"/>
    </source>
</evidence>
<dbReference type="Proteomes" id="UP000188342">
    <property type="component" value="Unassembled WGS sequence"/>
</dbReference>
<name>A0A1R4JX09_9ACTN</name>
<gene>
    <name evidence="3" type="ORF">FM114_10025</name>
</gene>
<dbReference type="InterPro" id="IPR010799">
    <property type="entry name" value="MlrC_C"/>
</dbReference>
<organism evidence="3 4">
    <name type="scientific">Luteococcus japonicus LSP_Lj1</name>
    <dbReference type="NCBI Taxonomy" id="1255658"/>
    <lineage>
        <taxon>Bacteria</taxon>
        <taxon>Bacillati</taxon>
        <taxon>Actinomycetota</taxon>
        <taxon>Actinomycetes</taxon>
        <taxon>Propionibacteriales</taxon>
        <taxon>Propionibacteriaceae</taxon>
        <taxon>Luteococcus</taxon>
    </lineage>
</organism>
<evidence type="ECO:0000256" key="1">
    <source>
        <dbReference type="SAM" id="MobiDB-lite"/>
    </source>
</evidence>
<keyword evidence="4" id="KW-1185">Reference proteome</keyword>
<dbReference type="RefSeq" id="WP_179110674.1">
    <property type="nucleotide sequence ID" value="NZ_FUKQ01000035.1"/>
</dbReference>
<dbReference type="Pfam" id="PF07171">
    <property type="entry name" value="MlrC_C"/>
    <property type="match status" value="1"/>
</dbReference>
<dbReference type="EMBL" id="FUKQ01000035">
    <property type="protein sequence ID" value="SJN36283.1"/>
    <property type="molecule type" value="Genomic_DNA"/>
</dbReference>
<dbReference type="STRING" id="1255658.FM114_10025"/>
<feature type="region of interest" description="Disordered" evidence="1">
    <location>
        <begin position="1"/>
        <end position="23"/>
    </location>
</feature>
<dbReference type="AlphaFoldDB" id="A0A1R4JX09"/>
<proteinExistence type="predicted"/>
<feature type="domain" description="Microcystin LR degradation protein MlrC C-terminal" evidence="2">
    <location>
        <begin position="14"/>
        <end position="182"/>
    </location>
</feature>
<accession>A0A1R4JX09</accession>
<evidence type="ECO:0000259" key="2">
    <source>
        <dbReference type="Pfam" id="PF07171"/>
    </source>
</evidence>
<reference evidence="3 4" key="1">
    <citation type="submission" date="2017-02" db="EMBL/GenBank/DDBJ databases">
        <authorList>
            <person name="Peterson S.W."/>
        </authorList>
    </citation>
    <scope>NUCLEOTIDE SEQUENCE [LARGE SCALE GENOMIC DNA]</scope>
    <source>
        <strain evidence="3 4">LSP_Lj1</strain>
    </source>
</reference>
<sequence>MDNAVRSKQRPFFISDSGDNPGAGGADDCTAALAALAGEPAISSGELRAVLASIVDPATVQHAIELGERNQGEFTIGGVTDSRDPGPQALTATVAQVTDTPDGGTSARLVHGGLEVIVTSRRTQYAQSVQYQRMRVDPSAMDIVVVKMGYLEPDLFDLQMGWLLALTPDGVEQDLKRLGHQRILRPMIPFDDEIPEPTEVTAFA</sequence>